<proteinExistence type="predicted"/>
<dbReference type="EMBL" id="JAKUCV010002143">
    <property type="protein sequence ID" value="KAJ4843775.1"/>
    <property type="molecule type" value="Genomic_DNA"/>
</dbReference>
<evidence type="ECO:0000313" key="1">
    <source>
        <dbReference type="EMBL" id="KAJ4843775.1"/>
    </source>
</evidence>
<dbReference type="AlphaFoldDB" id="A0A9Q0G5F7"/>
<dbReference type="InterPro" id="IPR050316">
    <property type="entry name" value="Tyrosinase/Hemocyanin"/>
</dbReference>
<dbReference type="SUPFAM" id="SSF48056">
    <property type="entry name" value="Di-copper centre-containing domain"/>
    <property type="match status" value="1"/>
</dbReference>
<protein>
    <submittedName>
        <fullName evidence="1">Uncharacterized protein</fullName>
    </submittedName>
</protein>
<dbReference type="Gene3D" id="1.10.1280.10">
    <property type="entry name" value="Di-copper center containing domain from catechol oxidase"/>
    <property type="match status" value="1"/>
</dbReference>
<dbReference type="Proteomes" id="UP001141552">
    <property type="component" value="Unassembled WGS sequence"/>
</dbReference>
<gene>
    <name evidence="1" type="ORF">Tsubulata_017402</name>
</gene>
<dbReference type="PANTHER" id="PTHR11474:SF76">
    <property type="entry name" value="SHKT DOMAIN-CONTAINING PROTEIN"/>
    <property type="match status" value="1"/>
</dbReference>
<comment type="caution">
    <text evidence="1">The sequence shown here is derived from an EMBL/GenBank/DDBJ whole genome shotgun (WGS) entry which is preliminary data.</text>
</comment>
<accession>A0A9Q0G5F7</accession>
<dbReference type="PANTHER" id="PTHR11474">
    <property type="entry name" value="TYROSINASE FAMILY MEMBER"/>
    <property type="match status" value="1"/>
</dbReference>
<reference evidence="1" key="2">
    <citation type="journal article" date="2023" name="Plants (Basel)">
        <title>Annotation of the Turnera subulata (Passifloraceae) Draft Genome Reveals the S-Locus Evolved after the Divergence of Turneroideae from Passifloroideae in a Stepwise Manner.</title>
        <authorList>
            <person name="Henning P.M."/>
            <person name="Roalson E.H."/>
            <person name="Mir W."/>
            <person name="McCubbin A.G."/>
            <person name="Shore J.S."/>
        </authorList>
    </citation>
    <scope>NUCLEOTIDE SEQUENCE</scope>
    <source>
        <strain evidence="1">F60SS</strain>
    </source>
</reference>
<dbReference type="InterPro" id="IPR008922">
    <property type="entry name" value="Di-copper_centre_dom_sf"/>
</dbReference>
<organism evidence="1 2">
    <name type="scientific">Turnera subulata</name>
    <dbReference type="NCBI Taxonomy" id="218843"/>
    <lineage>
        <taxon>Eukaryota</taxon>
        <taxon>Viridiplantae</taxon>
        <taxon>Streptophyta</taxon>
        <taxon>Embryophyta</taxon>
        <taxon>Tracheophyta</taxon>
        <taxon>Spermatophyta</taxon>
        <taxon>Magnoliopsida</taxon>
        <taxon>eudicotyledons</taxon>
        <taxon>Gunneridae</taxon>
        <taxon>Pentapetalae</taxon>
        <taxon>rosids</taxon>
        <taxon>fabids</taxon>
        <taxon>Malpighiales</taxon>
        <taxon>Passifloraceae</taxon>
        <taxon>Turnera</taxon>
    </lineage>
</organism>
<reference evidence="1" key="1">
    <citation type="submission" date="2022-02" db="EMBL/GenBank/DDBJ databases">
        <authorList>
            <person name="Henning P.M."/>
            <person name="McCubbin A.G."/>
            <person name="Shore J.S."/>
        </authorList>
    </citation>
    <scope>NUCLEOTIDE SEQUENCE</scope>
    <source>
        <strain evidence="1">F60SS</strain>
        <tissue evidence="1">Leaves</tissue>
    </source>
</reference>
<evidence type="ECO:0000313" key="2">
    <source>
        <dbReference type="Proteomes" id="UP001141552"/>
    </source>
</evidence>
<dbReference type="OrthoDB" id="1729000at2759"/>
<sequence>MPRVSTIKRRSRDNYIRPRLSCKATNDDHDSQNSATRRDVLIGLGGLYGAANFQESLAFAAPIKDPDTAKCGKADSAGSGNCCPPTAKRVLNFSPPSANDLLRVRPAAHLVDDAYIAKYSKAVELMKALPADDPRNFTQQANVHCAYCDGVSGFRTPSPQLMALLPLAQILSLLQREDPGEAYR</sequence>
<name>A0A9Q0G5F7_9ROSI</name>
<keyword evidence="2" id="KW-1185">Reference proteome</keyword>